<keyword evidence="1" id="KW-0805">Transcription regulation</keyword>
<proteinExistence type="predicted"/>
<dbReference type="PROSITE" id="PS01124">
    <property type="entry name" value="HTH_ARAC_FAMILY_2"/>
    <property type="match status" value="1"/>
</dbReference>
<dbReference type="EMBL" id="JAODOP010000004">
    <property type="protein sequence ID" value="MEF3832428.1"/>
    <property type="molecule type" value="Genomic_DNA"/>
</dbReference>
<protein>
    <submittedName>
        <fullName evidence="5">AraC family transcriptional regulator</fullName>
    </submittedName>
</protein>
<comment type="caution">
    <text evidence="5">The sequence shown here is derived from an EMBL/GenBank/DDBJ whole genome shotgun (WGS) entry which is preliminary data.</text>
</comment>
<dbReference type="CDD" id="cd06976">
    <property type="entry name" value="cupin_MtlR-like_N"/>
    <property type="match status" value="1"/>
</dbReference>
<organism evidence="5 6">
    <name type="scientific">Flavivirga spongiicola</name>
    <dbReference type="NCBI Taxonomy" id="421621"/>
    <lineage>
        <taxon>Bacteria</taxon>
        <taxon>Pseudomonadati</taxon>
        <taxon>Bacteroidota</taxon>
        <taxon>Flavobacteriia</taxon>
        <taxon>Flavobacteriales</taxon>
        <taxon>Flavobacteriaceae</taxon>
        <taxon>Flavivirga</taxon>
    </lineage>
</organism>
<sequence length="287" mass="33637">MKPKLLNRSNLQNNSFAISYNSYPYFLKVWHYHTELELVVLLESTGTRFIGDSVEKFDKGEIVLIGKNLPHMWLNDDKYFEESSTLKAEAIAIHFKEGFLGDNFFQNPEMKRILDLLDRASYGIKFEEKNAKIIEKIKELLSTGDDFKKVIQFLEILNDLSQCKNYKLLSSTGFVDTFKKSDNKNLYKPYEYIFNNFNKSISLNDVAEIANMNPSSFSRFFKRVNRKTFSRYLNEIRIGYACKLLIENKYSITVICYESGFNNVSNFNRQFKTITGFSPTEYLKKHI</sequence>
<feature type="domain" description="HTH araC/xylS-type" evidence="4">
    <location>
        <begin position="187"/>
        <end position="285"/>
    </location>
</feature>
<dbReference type="InterPro" id="IPR018060">
    <property type="entry name" value="HTH_AraC"/>
</dbReference>
<dbReference type="Gene3D" id="1.10.10.60">
    <property type="entry name" value="Homeodomain-like"/>
    <property type="match status" value="2"/>
</dbReference>
<dbReference type="PROSITE" id="PS00041">
    <property type="entry name" value="HTH_ARAC_FAMILY_1"/>
    <property type="match status" value="1"/>
</dbReference>
<accession>A0ABU7XNX8</accession>
<dbReference type="InterPro" id="IPR014710">
    <property type="entry name" value="RmlC-like_jellyroll"/>
</dbReference>
<dbReference type="SMART" id="SM00342">
    <property type="entry name" value="HTH_ARAC"/>
    <property type="match status" value="1"/>
</dbReference>
<keyword evidence="3" id="KW-0804">Transcription</keyword>
<dbReference type="InterPro" id="IPR009057">
    <property type="entry name" value="Homeodomain-like_sf"/>
</dbReference>
<dbReference type="InterPro" id="IPR011051">
    <property type="entry name" value="RmlC_Cupin_sf"/>
</dbReference>
<evidence type="ECO:0000313" key="5">
    <source>
        <dbReference type="EMBL" id="MEF3832428.1"/>
    </source>
</evidence>
<evidence type="ECO:0000313" key="6">
    <source>
        <dbReference type="Proteomes" id="UP001337305"/>
    </source>
</evidence>
<name>A0ABU7XNX8_9FLAO</name>
<keyword evidence="6" id="KW-1185">Reference proteome</keyword>
<dbReference type="SUPFAM" id="SSF51182">
    <property type="entry name" value="RmlC-like cupins"/>
    <property type="match status" value="1"/>
</dbReference>
<evidence type="ECO:0000256" key="3">
    <source>
        <dbReference type="ARBA" id="ARBA00023163"/>
    </source>
</evidence>
<gene>
    <name evidence="5" type="ORF">N1F79_04750</name>
</gene>
<evidence type="ECO:0000256" key="1">
    <source>
        <dbReference type="ARBA" id="ARBA00023015"/>
    </source>
</evidence>
<dbReference type="Pfam" id="PF12833">
    <property type="entry name" value="HTH_18"/>
    <property type="match status" value="1"/>
</dbReference>
<dbReference type="RefSeq" id="WP_303304807.1">
    <property type="nucleotide sequence ID" value="NZ_JAODOP010000004.1"/>
</dbReference>
<keyword evidence="2" id="KW-0238">DNA-binding</keyword>
<dbReference type="Proteomes" id="UP001337305">
    <property type="component" value="Unassembled WGS sequence"/>
</dbReference>
<dbReference type="PANTHER" id="PTHR43280">
    <property type="entry name" value="ARAC-FAMILY TRANSCRIPTIONAL REGULATOR"/>
    <property type="match status" value="1"/>
</dbReference>
<reference evidence="5 6" key="1">
    <citation type="submission" date="2022-09" db="EMBL/GenBank/DDBJ databases">
        <title>Genome sequencing of Flavivirga sp. MEBiC05379.</title>
        <authorList>
            <person name="Oh H.-M."/>
            <person name="Kwon K.K."/>
            <person name="Park M.J."/>
            <person name="Yang S.-H."/>
        </authorList>
    </citation>
    <scope>NUCLEOTIDE SEQUENCE [LARGE SCALE GENOMIC DNA]</scope>
    <source>
        <strain evidence="5 6">MEBiC05379</strain>
    </source>
</reference>
<evidence type="ECO:0000256" key="2">
    <source>
        <dbReference type="ARBA" id="ARBA00023125"/>
    </source>
</evidence>
<evidence type="ECO:0000259" key="4">
    <source>
        <dbReference type="PROSITE" id="PS01124"/>
    </source>
</evidence>
<dbReference type="InterPro" id="IPR018062">
    <property type="entry name" value="HTH_AraC-typ_CS"/>
</dbReference>
<dbReference type="PANTHER" id="PTHR43280:SF2">
    <property type="entry name" value="HTH-TYPE TRANSCRIPTIONAL REGULATOR EXSA"/>
    <property type="match status" value="1"/>
</dbReference>
<dbReference type="Gene3D" id="2.60.120.10">
    <property type="entry name" value="Jelly Rolls"/>
    <property type="match status" value="1"/>
</dbReference>
<dbReference type="SUPFAM" id="SSF46689">
    <property type="entry name" value="Homeodomain-like"/>
    <property type="match status" value="2"/>
</dbReference>